<evidence type="ECO:0000256" key="3">
    <source>
        <dbReference type="ARBA" id="ARBA00022475"/>
    </source>
</evidence>
<dbReference type="InterPro" id="IPR003593">
    <property type="entry name" value="AAA+_ATPase"/>
</dbReference>
<dbReference type="InterPro" id="IPR027417">
    <property type="entry name" value="P-loop_NTPase"/>
</dbReference>
<dbReference type="GO" id="GO:0016887">
    <property type="term" value="F:ATP hydrolysis activity"/>
    <property type="evidence" value="ECO:0007669"/>
    <property type="project" value="InterPro"/>
</dbReference>
<dbReference type="InterPro" id="IPR050763">
    <property type="entry name" value="ABC_transporter_ATP-binding"/>
</dbReference>
<evidence type="ECO:0000256" key="7">
    <source>
        <dbReference type="ARBA" id="ARBA00023136"/>
    </source>
</evidence>
<dbReference type="OrthoDB" id="9804819at2"/>
<dbReference type="SUPFAM" id="SSF52540">
    <property type="entry name" value="P-loop containing nucleoside triphosphate hydrolases"/>
    <property type="match status" value="1"/>
</dbReference>
<keyword evidence="8" id="KW-0046">Antibiotic resistance</keyword>
<proteinExistence type="inferred from homology"/>
<comment type="caution">
    <text evidence="11">The sequence shown here is derived from an EMBL/GenBank/DDBJ whole genome shotgun (WGS) entry which is preliminary data.</text>
</comment>
<evidence type="ECO:0000256" key="1">
    <source>
        <dbReference type="ARBA" id="ARBA00004202"/>
    </source>
</evidence>
<name>A0A3B0BZH3_9ACTN</name>
<evidence type="ECO:0000313" key="11">
    <source>
        <dbReference type="EMBL" id="RKN77574.1"/>
    </source>
</evidence>
<keyword evidence="2" id="KW-0813">Transport</keyword>
<keyword evidence="4" id="KW-0547">Nucleotide-binding</keyword>
<dbReference type="GO" id="GO:0005524">
    <property type="term" value="F:ATP binding"/>
    <property type="evidence" value="ECO:0007669"/>
    <property type="project" value="UniProtKB-KW"/>
</dbReference>
<keyword evidence="3" id="KW-1003">Cell membrane</keyword>
<dbReference type="PROSITE" id="PS50893">
    <property type="entry name" value="ABC_TRANSPORTER_2"/>
    <property type="match status" value="1"/>
</dbReference>
<dbReference type="GO" id="GO:0005886">
    <property type="term" value="C:plasma membrane"/>
    <property type="evidence" value="ECO:0007669"/>
    <property type="project" value="UniProtKB-SubCell"/>
</dbReference>
<organism evidence="11 12">
    <name type="scientific">Streptomyces klenkii</name>
    <dbReference type="NCBI Taxonomy" id="1420899"/>
    <lineage>
        <taxon>Bacteria</taxon>
        <taxon>Bacillati</taxon>
        <taxon>Actinomycetota</taxon>
        <taxon>Actinomycetes</taxon>
        <taxon>Kitasatosporales</taxon>
        <taxon>Streptomycetaceae</taxon>
        <taxon>Streptomyces</taxon>
    </lineage>
</organism>
<dbReference type="GO" id="GO:0043215">
    <property type="term" value="P:daunorubicin transport"/>
    <property type="evidence" value="ECO:0007669"/>
    <property type="project" value="InterPro"/>
</dbReference>
<gene>
    <name evidence="11" type="ORF">D7231_02370</name>
</gene>
<evidence type="ECO:0000256" key="8">
    <source>
        <dbReference type="ARBA" id="ARBA00023251"/>
    </source>
</evidence>
<evidence type="ECO:0000256" key="9">
    <source>
        <dbReference type="ARBA" id="ARBA00049985"/>
    </source>
</evidence>
<keyword evidence="6" id="KW-1278">Translocase</keyword>
<dbReference type="PANTHER" id="PTHR42711">
    <property type="entry name" value="ABC TRANSPORTER ATP-BINDING PROTEIN"/>
    <property type="match status" value="1"/>
</dbReference>
<dbReference type="Pfam" id="PF13732">
    <property type="entry name" value="DrrA1-3_C"/>
    <property type="match status" value="1"/>
</dbReference>
<dbReference type="SMART" id="SM00382">
    <property type="entry name" value="AAA"/>
    <property type="match status" value="1"/>
</dbReference>
<evidence type="ECO:0000256" key="6">
    <source>
        <dbReference type="ARBA" id="ARBA00022967"/>
    </source>
</evidence>
<dbReference type="RefSeq" id="WP_120753188.1">
    <property type="nucleotide sequence ID" value="NZ_RBAM01000001.1"/>
</dbReference>
<keyword evidence="12" id="KW-1185">Reference proteome</keyword>
<dbReference type="InterPro" id="IPR005894">
    <property type="entry name" value="DrrA"/>
</dbReference>
<dbReference type="GO" id="GO:1900753">
    <property type="term" value="P:doxorubicin transport"/>
    <property type="evidence" value="ECO:0007669"/>
    <property type="project" value="InterPro"/>
</dbReference>
<dbReference type="AlphaFoldDB" id="A0A3B0BZH3"/>
<evidence type="ECO:0000256" key="2">
    <source>
        <dbReference type="ARBA" id="ARBA00022448"/>
    </source>
</evidence>
<evidence type="ECO:0000313" key="12">
    <source>
        <dbReference type="Proteomes" id="UP000270343"/>
    </source>
</evidence>
<dbReference type="Proteomes" id="UP000270343">
    <property type="component" value="Unassembled WGS sequence"/>
</dbReference>
<sequence>MSGLARPIAARTTGDIMIEADGVSKVFGSVRALDSVSVSARRGTVLALLGHNGAGKTTLVNVLVAALPPSSGRAAVAGFDVVRQPWEVRKRVGLTGQFASVDAQLSGRDNLVLLARLLGADRRTARARADELLELFGLQDFAARRPGTYSGGLRRRLDLAASLVGNPDVIFLDEPTTGLDPSSRLNLWEIVEGLVSQGTTVLLTTQYLDEADRLADSITVLSAGAVIASGTAAELKATVGQRTVTVTPDAAADPAVACAAVRRAGLEPVVDRENGTIVVVIEASKDIAVVLRALDQVGVEATELTFGEPTLDDVYLTLADRSSGIAAPGAGTS</sequence>
<keyword evidence="5 11" id="KW-0067">ATP-binding</keyword>
<keyword evidence="7" id="KW-0472">Membrane</keyword>
<dbReference type="EMBL" id="RBAM01000001">
    <property type="protein sequence ID" value="RKN77574.1"/>
    <property type="molecule type" value="Genomic_DNA"/>
</dbReference>
<accession>A0A3B0BZH3</accession>
<dbReference type="NCBIfam" id="TIGR01188">
    <property type="entry name" value="drrA"/>
    <property type="match status" value="1"/>
</dbReference>
<comment type="subcellular location">
    <subcellularLocation>
        <location evidence="1">Cell membrane</location>
        <topology evidence="1">Peripheral membrane protein</topology>
    </subcellularLocation>
</comment>
<dbReference type="GO" id="GO:0046677">
    <property type="term" value="P:response to antibiotic"/>
    <property type="evidence" value="ECO:0007669"/>
    <property type="project" value="UniProtKB-KW"/>
</dbReference>
<reference evidence="11 12" key="1">
    <citation type="journal article" date="2015" name="Antonie Van Leeuwenhoek">
        <title>Streptomyces klenkii sp. nov., isolated from deep marine sediment.</title>
        <authorList>
            <person name="Veyisoglu A."/>
            <person name="Sahin N."/>
        </authorList>
    </citation>
    <scope>NUCLEOTIDE SEQUENCE [LARGE SCALE GENOMIC DNA]</scope>
    <source>
        <strain evidence="11 12">KCTC 29202</strain>
    </source>
</reference>
<dbReference type="InterPro" id="IPR025302">
    <property type="entry name" value="DrrA1/2-like_C"/>
</dbReference>
<comment type="similarity">
    <text evidence="9">Belongs to the ABC transporter superfamily. Drug exporter-1 (DrugE1) (TC 3.A.1.105) family.</text>
</comment>
<dbReference type="PANTHER" id="PTHR42711:SF19">
    <property type="entry name" value="DOXORUBICIN RESISTANCE ATP-BINDING PROTEIN DRRA"/>
    <property type="match status" value="1"/>
</dbReference>
<dbReference type="Pfam" id="PF00005">
    <property type="entry name" value="ABC_tran"/>
    <property type="match status" value="1"/>
</dbReference>
<dbReference type="Gene3D" id="3.40.50.300">
    <property type="entry name" value="P-loop containing nucleotide triphosphate hydrolases"/>
    <property type="match status" value="1"/>
</dbReference>
<evidence type="ECO:0000256" key="5">
    <source>
        <dbReference type="ARBA" id="ARBA00022840"/>
    </source>
</evidence>
<dbReference type="InterPro" id="IPR003439">
    <property type="entry name" value="ABC_transporter-like_ATP-bd"/>
</dbReference>
<protein>
    <submittedName>
        <fullName evidence="11">ATP-binding cassette domain-containing protein</fullName>
    </submittedName>
</protein>
<evidence type="ECO:0000259" key="10">
    <source>
        <dbReference type="PROSITE" id="PS50893"/>
    </source>
</evidence>
<feature type="domain" description="ABC transporter" evidence="10">
    <location>
        <begin position="18"/>
        <end position="248"/>
    </location>
</feature>
<evidence type="ECO:0000256" key="4">
    <source>
        <dbReference type="ARBA" id="ARBA00022741"/>
    </source>
</evidence>